<proteinExistence type="predicted"/>
<feature type="compositionally biased region" description="Polar residues" evidence="1">
    <location>
        <begin position="165"/>
        <end position="176"/>
    </location>
</feature>
<dbReference type="EMBL" id="MU858107">
    <property type="protein sequence ID" value="KAK4213561.1"/>
    <property type="molecule type" value="Genomic_DNA"/>
</dbReference>
<feature type="compositionally biased region" description="Polar residues" evidence="1">
    <location>
        <begin position="190"/>
        <end position="199"/>
    </location>
</feature>
<organism evidence="2 3">
    <name type="scientific">Rhypophila decipiens</name>
    <dbReference type="NCBI Taxonomy" id="261697"/>
    <lineage>
        <taxon>Eukaryota</taxon>
        <taxon>Fungi</taxon>
        <taxon>Dikarya</taxon>
        <taxon>Ascomycota</taxon>
        <taxon>Pezizomycotina</taxon>
        <taxon>Sordariomycetes</taxon>
        <taxon>Sordariomycetidae</taxon>
        <taxon>Sordariales</taxon>
        <taxon>Naviculisporaceae</taxon>
        <taxon>Rhypophila</taxon>
    </lineage>
</organism>
<evidence type="ECO:0000256" key="1">
    <source>
        <dbReference type="SAM" id="MobiDB-lite"/>
    </source>
</evidence>
<feature type="compositionally biased region" description="Polar residues" evidence="1">
    <location>
        <begin position="141"/>
        <end position="157"/>
    </location>
</feature>
<evidence type="ECO:0000313" key="3">
    <source>
        <dbReference type="Proteomes" id="UP001301769"/>
    </source>
</evidence>
<dbReference type="AlphaFoldDB" id="A0AAN7B5I3"/>
<sequence length="1010" mass="111458">MGGFYMGYLDSLCRRRGWPEPLYECLLDSSGYAGHVFVNGREYRTDFAYESIDLAQENAAMRAFMVCRNFSVNGGILARNGIVQGMPAVRPQSSIGFRPPARPMGFHGYPEPDDMDDRQPLRRLPRYKDPSGSMAHPPSAASATNPSNHQSHLSSGRGSPPPTGTFESSDFLSQSRADAPSNRALEQQPHRNLSKQSAVSEPPSMHSPELTSALHLAEALAAHDYNKTQWLLEHRFNQVATREYSWLKELKKLDYSPLEITDELLEKAILGPWIFEPFTPLVSSPFDTELHLHPCVHFTSGTAAEGHVRKEPNSEALTKASDSTGPVLSSKESIEYHCGLAGVRPTPEGSTELQLGSVGFSEDNSVATVTLVGPEDGSAVLQILENLEYAAGALQTLGGSCNSFTFLFMVDRMSDKNSRPCVELQRVPFSVIRRLRHCLDHSLQADEGDDLLYFVDQVMPFLPTGLLQTGDQTTDADDRVFLVSLTAQFLSLAFLSYSQADCGPIMPFFLDTALNKVVLTGNGGGNAFNGLTVCGSLVMLTCMGDMTGKPVFAFRCFKSEQEQLTMDISSTKFDLIASAEDIIDTWGPGTFVSVSSEEPDMLLSIAVGNGTITSAPIQTDKIPEQPLHWSRGSKQPRETEPFHLRLKYRIGTTIIENTQCCANANTALLKAVPLLEDLDTFPSYWEIAERELGLGLQGGGQIGLTAAFQFNQTWVKMGGTTKKAAMLCQRAFFRADLESLFGVQVSVCTGIARRVRLRELVADILPAYVAGLVTKPRLWASLVNTHHLITALRSSDIRTLLDSLDHQHQTVFEGLVTAVLHLLRGTGIDRKGEDFVVACIQPDLPFRCFKIPCRKENYWTRMLADSEDTATFAYVTTRCLETARMQCCGPAVSWRNSASLLWTAVSCYEERVAAATTATPNDKWGLKHCDAYLIGRPDAALSVQVDRPNEKDEPRLLASCSTIPPQYLYRLFRKARPGKPKRLREMKCFDQTAESVVVLVGGPQRWMSPS</sequence>
<reference evidence="2" key="2">
    <citation type="submission" date="2023-05" db="EMBL/GenBank/DDBJ databases">
        <authorList>
            <consortium name="Lawrence Berkeley National Laboratory"/>
            <person name="Steindorff A."/>
            <person name="Hensen N."/>
            <person name="Bonometti L."/>
            <person name="Westerberg I."/>
            <person name="Brannstrom I.O."/>
            <person name="Guillou S."/>
            <person name="Cros-Aarteil S."/>
            <person name="Calhoun S."/>
            <person name="Haridas S."/>
            <person name="Kuo A."/>
            <person name="Mondo S."/>
            <person name="Pangilinan J."/>
            <person name="Riley R."/>
            <person name="Labutti K."/>
            <person name="Andreopoulos B."/>
            <person name="Lipzen A."/>
            <person name="Chen C."/>
            <person name="Yanf M."/>
            <person name="Daum C."/>
            <person name="Ng V."/>
            <person name="Clum A."/>
            <person name="Ohm R."/>
            <person name="Martin F."/>
            <person name="Silar P."/>
            <person name="Natvig D."/>
            <person name="Lalanne C."/>
            <person name="Gautier V."/>
            <person name="Ament-Velasquez S.L."/>
            <person name="Kruys A."/>
            <person name="Hutchinson M.I."/>
            <person name="Powell A.J."/>
            <person name="Barry K."/>
            <person name="Miller A.N."/>
            <person name="Grigoriev I.V."/>
            <person name="Debuchy R."/>
            <person name="Gladieux P."/>
            <person name="Thoren M.H."/>
            <person name="Johannesson H."/>
        </authorList>
    </citation>
    <scope>NUCLEOTIDE SEQUENCE</scope>
    <source>
        <strain evidence="2">PSN293</strain>
    </source>
</reference>
<accession>A0AAN7B5I3</accession>
<comment type="caution">
    <text evidence="2">The sequence shown here is derived from an EMBL/GenBank/DDBJ whole genome shotgun (WGS) entry which is preliminary data.</text>
</comment>
<dbReference type="Proteomes" id="UP001301769">
    <property type="component" value="Unassembled WGS sequence"/>
</dbReference>
<gene>
    <name evidence="2" type="ORF">QBC37DRAFT_373938</name>
</gene>
<reference evidence="2" key="1">
    <citation type="journal article" date="2023" name="Mol. Phylogenet. Evol.">
        <title>Genome-scale phylogeny and comparative genomics of the fungal order Sordariales.</title>
        <authorList>
            <person name="Hensen N."/>
            <person name="Bonometti L."/>
            <person name="Westerberg I."/>
            <person name="Brannstrom I.O."/>
            <person name="Guillou S."/>
            <person name="Cros-Aarteil S."/>
            <person name="Calhoun S."/>
            <person name="Haridas S."/>
            <person name="Kuo A."/>
            <person name="Mondo S."/>
            <person name="Pangilinan J."/>
            <person name="Riley R."/>
            <person name="LaButti K."/>
            <person name="Andreopoulos B."/>
            <person name="Lipzen A."/>
            <person name="Chen C."/>
            <person name="Yan M."/>
            <person name="Daum C."/>
            <person name="Ng V."/>
            <person name="Clum A."/>
            <person name="Steindorff A."/>
            <person name="Ohm R.A."/>
            <person name="Martin F."/>
            <person name="Silar P."/>
            <person name="Natvig D.O."/>
            <person name="Lalanne C."/>
            <person name="Gautier V."/>
            <person name="Ament-Velasquez S.L."/>
            <person name="Kruys A."/>
            <person name="Hutchinson M.I."/>
            <person name="Powell A.J."/>
            <person name="Barry K."/>
            <person name="Miller A.N."/>
            <person name="Grigoriev I.V."/>
            <person name="Debuchy R."/>
            <person name="Gladieux P."/>
            <person name="Hiltunen Thoren M."/>
            <person name="Johannesson H."/>
        </authorList>
    </citation>
    <scope>NUCLEOTIDE SEQUENCE</scope>
    <source>
        <strain evidence="2">PSN293</strain>
    </source>
</reference>
<keyword evidence="3" id="KW-1185">Reference proteome</keyword>
<dbReference type="SUPFAM" id="SSF54768">
    <property type="entry name" value="dsRNA-binding domain-like"/>
    <property type="match status" value="1"/>
</dbReference>
<feature type="region of interest" description="Disordered" evidence="1">
    <location>
        <begin position="93"/>
        <end position="210"/>
    </location>
</feature>
<protein>
    <submittedName>
        <fullName evidence="2">Ankyrin 3</fullName>
    </submittedName>
</protein>
<evidence type="ECO:0000313" key="2">
    <source>
        <dbReference type="EMBL" id="KAK4213561.1"/>
    </source>
</evidence>
<name>A0AAN7B5I3_9PEZI</name>